<keyword evidence="2 11" id="KW-0723">Serine/threonine-protein kinase</keyword>
<evidence type="ECO:0000256" key="6">
    <source>
        <dbReference type="ARBA" id="ARBA00022840"/>
    </source>
</evidence>
<evidence type="ECO:0000313" key="12">
    <source>
        <dbReference type="Proteomes" id="UP000225548"/>
    </source>
</evidence>
<evidence type="ECO:0000256" key="7">
    <source>
        <dbReference type="PROSITE-ProRule" id="PRU10141"/>
    </source>
</evidence>
<keyword evidence="5 11" id="KW-0418">Kinase</keyword>
<name>A0A2A9E5I2_9MICO</name>
<dbReference type="InterPro" id="IPR017441">
    <property type="entry name" value="Protein_kinase_ATP_BS"/>
</dbReference>
<dbReference type="EMBL" id="PDJG01000001">
    <property type="protein sequence ID" value="PFG34103.1"/>
    <property type="molecule type" value="Genomic_DNA"/>
</dbReference>
<gene>
    <name evidence="11" type="ORF">ATL42_2006</name>
</gene>
<dbReference type="OrthoDB" id="9762169at2"/>
<keyword evidence="9" id="KW-0472">Membrane</keyword>
<keyword evidence="9" id="KW-0812">Transmembrane</keyword>
<reference evidence="11 12" key="1">
    <citation type="submission" date="2017-10" db="EMBL/GenBank/DDBJ databases">
        <title>Sequencing the genomes of 1000 actinobacteria strains.</title>
        <authorList>
            <person name="Klenk H.-P."/>
        </authorList>
    </citation>
    <scope>NUCLEOTIDE SEQUENCE [LARGE SCALE GENOMIC DNA]</scope>
    <source>
        <strain evidence="11 12">DSM 18966</strain>
    </source>
</reference>
<evidence type="ECO:0000259" key="10">
    <source>
        <dbReference type="PROSITE" id="PS50011"/>
    </source>
</evidence>
<dbReference type="PROSITE" id="PS00107">
    <property type="entry name" value="PROTEIN_KINASE_ATP"/>
    <property type="match status" value="1"/>
</dbReference>
<dbReference type="GO" id="GO:0005524">
    <property type="term" value="F:ATP binding"/>
    <property type="evidence" value="ECO:0007669"/>
    <property type="project" value="UniProtKB-UniRule"/>
</dbReference>
<dbReference type="SMART" id="SM00220">
    <property type="entry name" value="S_TKc"/>
    <property type="match status" value="1"/>
</dbReference>
<keyword evidence="12" id="KW-1185">Reference proteome</keyword>
<feature type="binding site" evidence="7">
    <location>
        <position position="45"/>
    </location>
    <ligand>
        <name>ATP</name>
        <dbReference type="ChEBI" id="CHEBI:30616"/>
    </ligand>
</feature>
<sequence>MSSRRPPSSPPDIQGYEFLRVIGSGGFADVFLYQELRPRRQVAIKVLLPQWSDGTTREAFAAEADLMAAVSSHPSIVTIFDSDVTDDGRLYLAMEFCSRPNLSTRYKHERLGIAETLRVGAQIAGAVETAHRSGIVHRDIKPANILVTDYGHPALTDFGISATIEQSEAGADGMSVPWSPPETLTATPRSGVTGDVWSLAATIYTLLAGRSPFEVPGGANSQRALIERITHDPLPPIGRGDVPASLERVLAVAMAKAPEMRYPTVLELARALQQVQTELSFATSPIDILEAPVAVGSPRPAALRDASDPDGVDDGTRVRLATDRFHPAYGVVHSETPVHAHPADALSPSASQASHDSTSQGYGSVDGVPYVVVDPRPTGFVSFLRRPLVLVVVLAALVGIGGGSAVYVMVESIGGSVPSNEVPSPAGLSVTTDGSVAVFAWSNPDPQDGDFSAYRPVLGAGGADSATDPSTLGPLKATSALSVSVSTFGVDAACLEVSIVRSGRLSASPAVRCLE</sequence>
<feature type="compositionally biased region" description="Polar residues" evidence="8">
    <location>
        <begin position="348"/>
        <end position="361"/>
    </location>
</feature>
<evidence type="ECO:0000256" key="3">
    <source>
        <dbReference type="ARBA" id="ARBA00022679"/>
    </source>
</evidence>
<feature type="domain" description="Protein kinase" evidence="10">
    <location>
        <begin position="16"/>
        <end position="279"/>
    </location>
</feature>
<dbReference type="Gene3D" id="1.10.510.10">
    <property type="entry name" value="Transferase(Phosphotransferase) domain 1"/>
    <property type="match status" value="1"/>
</dbReference>
<proteinExistence type="predicted"/>
<dbReference type="InterPro" id="IPR000719">
    <property type="entry name" value="Prot_kinase_dom"/>
</dbReference>
<dbReference type="Proteomes" id="UP000225548">
    <property type="component" value="Unassembled WGS sequence"/>
</dbReference>
<dbReference type="InterPro" id="IPR008271">
    <property type="entry name" value="Ser/Thr_kinase_AS"/>
</dbReference>
<evidence type="ECO:0000256" key="5">
    <source>
        <dbReference type="ARBA" id="ARBA00022777"/>
    </source>
</evidence>
<dbReference type="Pfam" id="PF00069">
    <property type="entry name" value="Pkinase"/>
    <property type="match status" value="1"/>
</dbReference>
<accession>A0A2A9E5I2</accession>
<evidence type="ECO:0000256" key="1">
    <source>
        <dbReference type="ARBA" id="ARBA00012513"/>
    </source>
</evidence>
<organism evidence="11 12">
    <name type="scientific">Sanguibacter antarcticus</name>
    <dbReference type="NCBI Taxonomy" id="372484"/>
    <lineage>
        <taxon>Bacteria</taxon>
        <taxon>Bacillati</taxon>
        <taxon>Actinomycetota</taxon>
        <taxon>Actinomycetes</taxon>
        <taxon>Micrococcales</taxon>
        <taxon>Sanguibacteraceae</taxon>
        <taxon>Sanguibacter</taxon>
    </lineage>
</organism>
<dbReference type="RefSeq" id="WP_098455193.1">
    <property type="nucleotide sequence ID" value="NZ_PDJG01000001.1"/>
</dbReference>
<dbReference type="PROSITE" id="PS50011">
    <property type="entry name" value="PROTEIN_KINASE_DOM"/>
    <property type="match status" value="1"/>
</dbReference>
<feature type="transmembrane region" description="Helical" evidence="9">
    <location>
        <begin position="388"/>
        <end position="410"/>
    </location>
</feature>
<evidence type="ECO:0000256" key="8">
    <source>
        <dbReference type="SAM" id="MobiDB-lite"/>
    </source>
</evidence>
<evidence type="ECO:0000256" key="4">
    <source>
        <dbReference type="ARBA" id="ARBA00022741"/>
    </source>
</evidence>
<dbReference type="EC" id="2.7.11.1" evidence="1"/>
<dbReference type="PROSITE" id="PS00108">
    <property type="entry name" value="PROTEIN_KINASE_ST"/>
    <property type="match status" value="1"/>
</dbReference>
<comment type="caution">
    <text evidence="11">The sequence shown here is derived from an EMBL/GenBank/DDBJ whole genome shotgun (WGS) entry which is preliminary data.</text>
</comment>
<evidence type="ECO:0000313" key="11">
    <source>
        <dbReference type="EMBL" id="PFG34103.1"/>
    </source>
</evidence>
<protein>
    <recommendedName>
        <fullName evidence="1">non-specific serine/threonine protein kinase</fullName>
        <ecNumber evidence="1">2.7.11.1</ecNumber>
    </recommendedName>
</protein>
<keyword evidence="3" id="KW-0808">Transferase</keyword>
<dbReference type="AlphaFoldDB" id="A0A2A9E5I2"/>
<keyword evidence="9" id="KW-1133">Transmembrane helix</keyword>
<dbReference type="PANTHER" id="PTHR43289">
    <property type="entry name" value="MITOGEN-ACTIVATED PROTEIN KINASE KINASE KINASE 20-RELATED"/>
    <property type="match status" value="1"/>
</dbReference>
<dbReference type="SUPFAM" id="SSF56112">
    <property type="entry name" value="Protein kinase-like (PK-like)"/>
    <property type="match status" value="1"/>
</dbReference>
<dbReference type="InterPro" id="IPR011009">
    <property type="entry name" value="Kinase-like_dom_sf"/>
</dbReference>
<dbReference type="PANTHER" id="PTHR43289:SF6">
    <property type="entry name" value="SERINE_THREONINE-PROTEIN KINASE NEKL-3"/>
    <property type="match status" value="1"/>
</dbReference>
<feature type="region of interest" description="Disordered" evidence="8">
    <location>
        <begin position="340"/>
        <end position="361"/>
    </location>
</feature>
<dbReference type="CDD" id="cd14014">
    <property type="entry name" value="STKc_PknB_like"/>
    <property type="match status" value="1"/>
</dbReference>
<dbReference type="GO" id="GO:0004674">
    <property type="term" value="F:protein serine/threonine kinase activity"/>
    <property type="evidence" value="ECO:0007669"/>
    <property type="project" value="UniProtKB-KW"/>
</dbReference>
<evidence type="ECO:0000256" key="2">
    <source>
        <dbReference type="ARBA" id="ARBA00022527"/>
    </source>
</evidence>
<keyword evidence="4 7" id="KW-0547">Nucleotide-binding</keyword>
<keyword evidence="6 7" id="KW-0067">ATP-binding</keyword>
<evidence type="ECO:0000256" key="9">
    <source>
        <dbReference type="SAM" id="Phobius"/>
    </source>
</evidence>